<organism evidence="1">
    <name type="scientific">Cladocopium goreaui</name>
    <dbReference type="NCBI Taxonomy" id="2562237"/>
    <lineage>
        <taxon>Eukaryota</taxon>
        <taxon>Sar</taxon>
        <taxon>Alveolata</taxon>
        <taxon>Dinophyceae</taxon>
        <taxon>Suessiales</taxon>
        <taxon>Symbiodiniaceae</taxon>
        <taxon>Cladocopium</taxon>
    </lineage>
</organism>
<name>A0A9P1CXQ6_9DINO</name>
<comment type="caution">
    <text evidence="1">The sequence shown here is derived from an EMBL/GenBank/DDBJ whole genome shotgun (WGS) entry which is preliminary data.</text>
</comment>
<evidence type="ECO:0000313" key="1">
    <source>
        <dbReference type="EMBL" id="CAI4000577.1"/>
    </source>
</evidence>
<keyword evidence="3" id="KW-1185">Reference proteome</keyword>
<dbReference type="Proteomes" id="UP001152797">
    <property type="component" value="Unassembled WGS sequence"/>
</dbReference>
<gene>
    <name evidence="1" type="ORF">C1SCF055_LOCUS26686</name>
</gene>
<evidence type="ECO:0008006" key="4">
    <source>
        <dbReference type="Google" id="ProtNLM"/>
    </source>
</evidence>
<sequence length="142" mass="15766">MELEFCFDFPLDHCAWAHCIQRIDVEQLHFAHASISMTFRNGRCKGESVQTLTNKLLSGETQVEDIPALVGVQDPHGKVFIVSGNRRLFALKAFADQLPKEGAQCVKASTLLVSLSDMHLFPQSFLPAVWKPSPVMMVAAQP</sequence>
<dbReference type="OrthoDB" id="407206at2759"/>
<evidence type="ECO:0000313" key="3">
    <source>
        <dbReference type="Proteomes" id="UP001152797"/>
    </source>
</evidence>
<protein>
    <recommendedName>
        <fullName evidence="4">ParB/Sulfiredoxin domain-containing protein</fullName>
    </recommendedName>
</protein>
<reference evidence="2" key="2">
    <citation type="submission" date="2024-04" db="EMBL/GenBank/DDBJ databases">
        <authorList>
            <person name="Chen Y."/>
            <person name="Shah S."/>
            <person name="Dougan E. K."/>
            <person name="Thang M."/>
            <person name="Chan C."/>
        </authorList>
    </citation>
    <scope>NUCLEOTIDE SEQUENCE [LARGE SCALE GENOMIC DNA]</scope>
</reference>
<dbReference type="EMBL" id="CAMXCT030002802">
    <property type="protein sequence ID" value="CAL4787889.1"/>
    <property type="molecule type" value="Genomic_DNA"/>
</dbReference>
<accession>A0A9P1CXQ6</accession>
<dbReference type="EMBL" id="CAMXCT010002802">
    <property type="protein sequence ID" value="CAI4000577.1"/>
    <property type="molecule type" value="Genomic_DNA"/>
</dbReference>
<proteinExistence type="predicted"/>
<dbReference type="AlphaFoldDB" id="A0A9P1CXQ6"/>
<reference evidence="1" key="1">
    <citation type="submission" date="2022-10" db="EMBL/GenBank/DDBJ databases">
        <authorList>
            <person name="Chen Y."/>
            <person name="Dougan E. K."/>
            <person name="Chan C."/>
            <person name="Rhodes N."/>
            <person name="Thang M."/>
        </authorList>
    </citation>
    <scope>NUCLEOTIDE SEQUENCE</scope>
</reference>
<dbReference type="EMBL" id="CAMXCT020002802">
    <property type="protein sequence ID" value="CAL1153952.1"/>
    <property type="molecule type" value="Genomic_DNA"/>
</dbReference>
<evidence type="ECO:0000313" key="2">
    <source>
        <dbReference type="EMBL" id="CAL1153952.1"/>
    </source>
</evidence>